<dbReference type="GO" id="GO:0016831">
    <property type="term" value="F:carboxy-lyase activity"/>
    <property type="evidence" value="ECO:0007669"/>
    <property type="project" value="UniProtKB-KW"/>
</dbReference>
<dbReference type="InterPro" id="IPR021115">
    <property type="entry name" value="Pyridoxal-P_BS"/>
</dbReference>
<gene>
    <name evidence="8" type="ORF">OnM2_050060</name>
</gene>
<dbReference type="PRINTS" id="PR00800">
    <property type="entry name" value="YHDCRBOXLASE"/>
</dbReference>
<organism evidence="8 9">
    <name type="scientific">Erysiphe neolycopersici</name>
    <dbReference type="NCBI Taxonomy" id="212602"/>
    <lineage>
        <taxon>Eukaryota</taxon>
        <taxon>Fungi</taxon>
        <taxon>Dikarya</taxon>
        <taxon>Ascomycota</taxon>
        <taxon>Pezizomycotina</taxon>
        <taxon>Leotiomycetes</taxon>
        <taxon>Erysiphales</taxon>
        <taxon>Erysiphaceae</taxon>
        <taxon>Erysiphe</taxon>
    </lineage>
</organism>
<evidence type="ECO:0000256" key="2">
    <source>
        <dbReference type="ARBA" id="ARBA00009533"/>
    </source>
</evidence>
<dbReference type="Gene3D" id="3.90.1150.10">
    <property type="entry name" value="Aspartate Aminotransferase, domain 1"/>
    <property type="match status" value="1"/>
</dbReference>
<evidence type="ECO:0000313" key="8">
    <source>
        <dbReference type="EMBL" id="RKF60498.1"/>
    </source>
</evidence>
<dbReference type="PROSITE" id="PS00392">
    <property type="entry name" value="DDC_GAD_HDC_YDC"/>
    <property type="match status" value="1"/>
</dbReference>
<evidence type="ECO:0000256" key="7">
    <source>
        <dbReference type="RuleBase" id="RU000382"/>
    </source>
</evidence>
<dbReference type="SUPFAM" id="SSF53383">
    <property type="entry name" value="PLP-dependent transferases"/>
    <property type="match status" value="1"/>
</dbReference>
<keyword evidence="9" id="KW-1185">Reference proteome</keyword>
<proteinExistence type="inferred from homology"/>
<evidence type="ECO:0000256" key="5">
    <source>
        <dbReference type="ARBA" id="ARBA00023239"/>
    </source>
</evidence>
<dbReference type="AlphaFoldDB" id="A0A420HSS6"/>
<name>A0A420HSS6_9PEZI</name>
<dbReference type="InterPro" id="IPR015424">
    <property type="entry name" value="PyrdxlP-dep_Trfase"/>
</dbReference>
<evidence type="ECO:0000256" key="6">
    <source>
        <dbReference type="PIRSR" id="PIRSR602129-50"/>
    </source>
</evidence>
<protein>
    <submittedName>
        <fullName evidence="8">Tyrosine decarboxylase 1</fullName>
    </submittedName>
</protein>
<comment type="cofactor">
    <cofactor evidence="1 6 7">
        <name>pyridoxal 5'-phosphate</name>
        <dbReference type="ChEBI" id="CHEBI:597326"/>
    </cofactor>
</comment>
<dbReference type="Pfam" id="PF00282">
    <property type="entry name" value="Pyridoxal_deC"/>
    <property type="match status" value="1"/>
</dbReference>
<keyword evidence="4 6" id="KW-0663">Pyridoxal phosphate</keyword>
<dbReference type="InterPro" id="IPR010977">
    <property type="entry name" value="Aromatic_deC"/>
</dbReference>
<dbReference type="GO" id="GO:0019752">
    <property type="term" value="P:carboxylic acid metabolic process"/>
    <property type="evidence" value="ECO:0007669"/>
    <property type="project" value="InterPro"/>
</dbReference>
<dbReference type="Gene3D" id="1.20.1340.10">
    <property type="entry name" value="dopa decarboxylase, N-terminal domain"/>
    <property type="match status" value="1"/>
</dbReference>
<dbReference type="PANTHER" id="PTHR11999">
    <property type="entry name" value="GROUP II PYRIDOXAL-5-PHOSPHATE DECARBOXYLASE"/>
    <property type="match status" value="1"/>
</dbReference>
<reference evidence="8 9" key="1">
    <citation type="journal article" date="2018" name="BMC Genomics">
        <title>Comparative genome analyses reveal sequence features reflecting distinct modes of host-adaptation between dicot and monocot powdery mildew.</title>
        <authorList>
            <person name="Wu Y."/>
            <person name="Ma X."/>
            <person name="Pan Z."/>
            <person name="Kale S.D."/>
            <person name="Song Y."/>
            <person name="King H."/>
            <person name="Zhang Q."/>
            <person name="Presley C."/>
            <person name="Deng X."/>
            <person name="Wei C.I."/>
            <person name="Xiao S."/>
        </authorList>
    </citation>
    <scope>NUCLEOTIDE SEQUENCE [LARGE SCALE GENOMIC DNA]</scope>
    <source>
        <strain evidence="8">UMSG2</strain>
    </source>
</reference>
<comment type="caution">
    <text evidence="8">The sequence shown here is derived from an EMBL/GenBank/DDBJ whole genome shotgun (WGS) entry which is preliminary data.</text>
</comment>
<evidence type="ECO:0000256" key="4">
    <source>
        <dbReference type="ARBA" id="ARBA00022898"/>
    </source>
</evidence>
<keyword evidence="5 7" id="KW-0456">Lyase</keyword>
<feature type="modified residue" description="N6-(pyridoxal phosphate)lysine" evidence="6">
    <location>
        <position position="314"/>
    </location>
</feature>
<dbReference type="GO" id="GO:0005737">
    <property type="term" value="C:cytoplasm"/>
    <property type="evidence" value="ECO:0007669"/>
    <property type="project" value="TreeGrafter"/>
</dbReference>
<sequence>MDSNEFRQAAVSAIDEIANYYDTIEDRRVISNVEPGYLRKLLPDGPPQIGEPWADIQKDIEAKIMPGLTHWQSPNFMAFFPASSSYPGILGELYSAAFTAPAFNWACSPAMTELETIVLDWLANLINLPECYQSSSTGGGVIHGSASEAILTVMMVAREKYLDQVTSHLTGISKEEAMHYKKSKMVVLGSETTHSSTQKAAKILGFRFVSIPVYPEDNYALTGANLEKILLECKLAELEPFFLTVTLGTTTTCAIDDFSSILSTIERLKPVGQSEELWVHVDAAYVGAALVCPEFHHHTATFGHFHSFNLNAHKWLLTNFDATCLFLKERKHIIEHLSINASYLDNTASENGHVIDYRDWQIPMGRRFRSLKIWFVLRTYGVTGIQAYIRNHIRLGEIFASLCRERCDLFKIVAGPSFALTVFTVVSKISQDNELTKAVFQAVYQRGQLHLTPCAIGGVQMIRLVCANRLVEESHVRRAFKILVEVAEELRDLETRSQQRPENYT</sequence>
<keyword evidence="3" id="KW-0210">Decarboxylase</keyword>
<dbReference type="PANTHER" id="PTHR11999:SF70">
    <property type="entry name" value="MIP05841P"/>
    <property type="match status" value="1"/>
</dbReference>
<accession>A0A420HSS6</accession>
<dbReference type="GO" id="GO:0030170">
    <property type="term" value="F:pyridoxal phosphate binding"/>
    <property type="evidence" value="ECO:0007669"/>
    <property type="project" value="InterPro"/>
</dbReference>
<dbReference type="InterPro" id="IPR015421">
    <property type="entry name" value="PyrdxlP-dep_Trfase_major"/>
</dbReference>
<dbReference type="OrthoDB" id="639767at2759"/>
<dbReference type="EMBL" id="MCFK01005065">
    <property type="protein sequence ID" value="RKF60498.1"/>
    <property type="molecule type" value="Genomic_DNA"/>
</dbReference>
<dbReference type="Proteomes" id="UP000286134">
    <property type="component" value="Unassembled WGS sequence"/>
</dbReference>
<evidence type="ECO:0000256" key="1">
    <source>
        <dbReference type="ARBA" id="ARBA00001933"/>
    </source>
</evidence>
<dbReference type="InterPro" id="IPR002129">
    <property type="entry name" value="PyrdxlP-dep_de-COase"/>
</dbReference>
<comment type="similarity">
    <text evidence="2 7">Belongs to the group II decarboxylase family.</text>
</comment>
<dbReference type="STRING" id="212602.A0A420HSS6"/>
<dbReference type="InterPro" id="IPR015422">
    <property type="entry name" value="PyrdxlP-dep_Trfase_small"/>
</dbReference>
<dbReference type="Gene3D" id="3.40.640.10">
    <property type="entry name" value="Type I PLP-dependent aspartate aminotransferase-like (Major domain)"/>
    <property type="match status" value="1"/>
</dbReference>
<evidence type="ECO:0000256" key="3">
    <source>
        <dbReference type="ARBA" id="ARBA00022793"/>
    </source>
</evidence>
<dbReference type="GO" id="GO:0006520">
    <property type="term" value="P:amino acid metabolic process"/>
    <property type="evidence" value="ECO:0007669"/>
    <property type="project" value="InterPro"/>
</dbReference>
<evidence type="ECO:0000313" key="9">
    <source>
        <dbReference type="Proteomes" id="UP000286134"/>
    </source>
</evidence>